<name>A0A2X1UIP8_9BURK</name>
<dbReference type="EMBL" id="UATH01000001">
    <property type="protein sequence ID" value="SPY07092.1"/>
    <property type="molecule type" value="Genomic_DNA"/>
</dbReference>
<evidence type="ECO:0000313" key="2">
    <source>
        <dbReference type="Proteomes" id="UP000250242"/>
    </source>
</evidence>
<sequence length="548" mass="61553">MDLLQNPFHILNASPRDNRRRIMELADERSLLLDSSECMEARSELTNPRKRLSAEVAWLPGIGPKRAGELLSIIESSPTDLLAVGNLSSIARANLLAAGIARLPDHNADDVAEWILEIAWAFEDLDSDELSVIINEERIVSGFPEVSDLSAVEAEIQERRRHYRKVIKSALDNLSPKELVEAVTVTVESATDDGEEHGPILIADLVDSYEVEAQGFLDKEEGNIIALVGKLRAAVDAERSDSTLAPMVNQLIQIVKNWDTVAQSIQVSTKSRGLDHDASHRVANLVRSLAIHMFNEHGKLDFSQQLTNMLQEVFAEVAEVAERTAEDADALAEIAEEQLRYVEGLVNKAEEWRREITYEAEVGAIFKDKLRISPEGIEWKGRRWDLDSITRVRWGGTKHSVNGIPTGTMYSIVFGNSSNYTSIELKKEATYSNFIDRLWKAVGVRLLTEYLQGLREGKKYRFGSTIMSDHGMELERKKLFGSNERIFCRWSELVVWNGAGVFCIGKKDDKKLAAAFSYQEEDNIHVLEAVIRMFWKQGGDRLSSLLGE</sequence>
<accession>A0A2X1UIP8</accession>
<evidence type="ECO:0000313" key="1">
    <source>
        <dbReference type="EMBL" id="SPY07092.1"/>
    </source>
</evidence>
<organism evidence="1 2">
    <name type="scientific">Oligella urethralis</name>
    <dbReference type="NCBI Taxonomy" id="90245"/>
    <lineage>
        <taxon>Bacteria</taxon>
        <taxon>Pseudomonadati</taxon>
        <taxon>Pseudomonadota</taxon>
        <taxon>Betaproteobacteria</taxon>
        <taxon>Burkholderiales</taxon>
        <taxon>Alcaligenaceae</taxon>
        <taxon>Oligella</taxon>
    </lineage>
</organism>
<dbReference type="AlphaFoldDB" id="A0A2X1UIP8"/>
<gene>
    <name evidence="1" type="ORF">NCTC11009_00282</name>
</gene>
<dbReference type="Proteomes" id="UP000250242">
    <property type="component" value="Unassembled WGS sequence"/>
</dbReference>
<reference evidence="1 2" key="1">
    <citation type="submission" date="2018-06" db="EMBL/GenBank/DDBJ databases">
        <authorList>
            <consortium name="Pathogen Informatics"/>
            <person name="Doyle S."/>
        </authorList>
    </citation>
    <scope>NUCLEOTIDE SEQUENCE [LARGE SCALE GENOMIC DNA]</scope>
    <source>
        <strain evidence="1 2">NCTC11009</strain>
    </source>
</reference>
<protein>
    <submittedName>
        <fullName evidence="1">Uncharacterized protein</fullName>
    </submittedName>
</protein>
<dbReference type="RefSeq" id="WP_113062186.1">
    <property type="nucleotide sequence ID" value="NZ_UATH01000001.1"/>
</dbReference>
<proteinExistence type="predicted"/>